<keyword evidence="12" id="KW-0812">Transmembrane</keyword>
<keyword evidence="12" id="KW-1133">Transmembrane helix</keyword>
<evidence type="ECO:0000256" key="2">
    <source>
        <dbReference type="ARBA" id="ARBA00012438"/>
    </source>
</evidence>
<dbReference type="CDD" id="cd00082">
    <property type="entry name" value="HisKA"/>
    <property type="match status" value="1"/>
</dbReference>
<evidence type="ECO:0000256" key="6">
    <source>
        <dbReference type="ARBA" id="ARBA00022777"/>
    </source>
</evidence>
<dbReference type="RefSeq" id="WP_008736908.1">
    <property type="nucleotide sequence ID" value="NZ_CP004387.1"/>
</dbReference>
<dbReference type="InterPro" id="IPR036890">
    <property type="entry name" value="HATPase_C_sf"/>
</dbReference>
<comment type="subunit">
    <text evidence="9">At low DSF concentrations, interacts with RpfF.</text>
</comment>
<dbReference type="EMBL" id="CP004387">
    <property type="protein sequence ID" value="AJD48760.1"/>
    <property type="molecule type" value="Genomic_DNA"/>
</dbReference>
<dbReference type="Gene3D" id="3.40.50.2300">
    <property type="match status" value="1"/>
</dbReference>
<dbReference type="InterPro" id="IPR011623">
    <property type="entry name" value="7TMR_DISM_rcpt_extracell_dom1"/>
</dbReference>
<dbReference type="Pfam" id="PF02518">
    <property type="entry name" value="HATPase_c"/>
    <property type="match status" value="1"/>
</dbReference>
<evidence type="ECO:0000256" key="4">
    <source>
        <dbReference type="ARBA" id="ARBA00022679"/>
    </source>
</evidence>
<proteinExistence type="predicted"/>
<dbReference type="AlphaFoldDB" id="A0A0B4XPS2"/>
<dbReference type="FunFam" id="1.10.287.130:FF:000002">
    <property type="entry name" value="Two-component osmosensing histidine kinase"/>
    <property type="match status" value="1"/>
</dbReference>
<dbReference type="Gene3D" id="2.60.40.2380">
    <property type="match status" value="1"/>
</dbReference>
<dbReference type="InterPro" id="IPR001789">
    <property type="entry name" value="Sig_transdc_resp-reg_receiver"/>
</dbReference>
<evidence type="ECO:0000256" key="11">
    <source>
        <dbReference type="PROSITE-ProRule" id="PRU00169"/>
    </source>
</evidence>
<feature type="transmembrane region" description="Helical" evidence="12">
    <location>
        <begin position="206"/>
        <end position="227"/>
    </location>
</feature>
<evidence type="ECO:0000256" key="10">
    <source>
        <dbReference type="ARBA" id="ARBA00068150"/>
    </source>
</evidence>
<feature type="transmembrane region" description="Helical" evidence="12">
    <location>
        <begin position="329"/>
        <end position="348"/>
    </location>
</feature>
<dbReference type="Pfam" id="PF07696">
    <property type="entry name" value="7TMR-DISMED2"/>
    <property type="match status" value="1"/>
</dbReference>
<name>A0A0B4XPS2_9GAMM</name>
<dbReference type="InterPro" id="IPR011622">
    <property type="entry name" value="7TMR_DISM_rcpt_extracell_dom2"/>
</dbReference>
<evidence type="ECO:0000256" key="7">
    <source>
        <dbReference type="ARBA" id="ARBA00022840"/>
    </source>
</evidence>
<dbReference type="PRINTS" id="PR00344">
    <property type="entry name" value="BCTRLSENSOR"/>
</dbReference>
<dbReference type="InterPro" id="IPR011006">
    <property type="entry name" value="CheY-like_superfamily"/>
</dbReference>
<feature type="transmembrane region" description="Helical" evidence="12">
    <location>
        <begin position="298"/>
        <end position="317"/>
    </location>
</feature>
<dbReference type="PROSITE" id="PS50110">
    <property type="entry name" value="RESPONSE_REGULATORY"/>
    <property type="match status" value="1"/>
</dbReference>
<dbReference type="InterPro" id="IPR036097">
    <property type="entry name" value="HisK_dim/P_sf"/>
</dbReference>
<gene>
    <name evidence="15" type="ORF">S7S_11740</name>
</gene>
<dbReference type="InterPro" id="IPR004358">
    <property type="entry name" value="Sig_transdc_His_kin-like_C"/>
</dbReference>
<dbReference type="PANTHER" id="PTHR45339">
    <property type="entry name" value="HYBRID SIGNAL TRANSDUCTION HISTIDINE KINASE J"/>
    <property type="match status" value="1"/>
</dbReference>
<dbReference type="SUPFAM" id="SSF52172">
    <property type="entry name" value="CheY-like"/>
    <property type="match status" value="1"/>
</dbReference>
<feature type="domain" description="Histidine kinase" evidence="13">
    <location>
        <begin position="418"/>
        <end position="642"/>
    </location>
</feature>
<dbReference type="KEGG" id="apac:S7S_11740"/>
<dbReference type="SUPFAM" id="SSF47384">
    <property type="entry name" value="Homodimeric domain of signal transducing histidine kinase"/>
    <property type="match status" value="1"/>
</dbReference>
<dbReference type="Proteomes" id="UP000006764">
    <property type="component" value="Chromosome"/>
</dbReference>
<evidence type="ECO:0000256" key="1">
    <source>
        <dbReference type="ARBA" id="ARBA00000085"/>
    </source>
</evidence>
<sequence length="923" mass="102490">MLTLLGALPASAALLLDNSTPAHPDAHTHARWLCGPADTLPSPETLLPHPDQFAWAAVGDATPNRGFTTDHCWFRLPLQRARDADTPWLLQVRYPLLARVDLFLRQADGRITDRASAGLDLPYHTRPVAWQQPAFPLTLAPGDTAEAFLLASSAYSLQVPITVITRDAFNDSAQQTMLIQGLFFGGMVVMILYNLFLYFSIREKAYLLYVAWSLTITLFMAILHGFAQRFLWPGNVTLSSYMMVYLLPFIVLLPALFTLHFLELGQRAPMLARLLRLHVVIGTTLLLLTPFVPRHYIIPVDVVCILAMDASILLVGLLRTRAGDPDARVFTLAWLCFIAGAATMSLSKFGVLPRNLFTEYLVQAGVFIEVVLLSLALANRINRLKEEHSTSIHEKARAEMEAFKAGARNQAKSEFLATMSHEIRTPMNGVLGMTDLLRRTALNNQQSQYVDTIYQSTQSLLTVINDILDYSRIEAGKLELESVDVSVESLVDDCVSLFSLLSSERQLPIYTYLDSRVPEVIRTDPVRLKQIITNLLSNAFKCTEQGQIALHVAVRQPPDNKGQCVLLFEVSDTGSGLDDSQKQHLFKEFSNIEQRSSTRRKSGAGLGLAISKRLCELMGGEIGVNSAPGRGATFWFTIHCRQISSPGTLRALHGKRLLIVDPSPPFSLSVSQMASRWGMQVDDCRSLHDAATRLEQATRRTPFDALLVNQCFKDELYQIPIELRPSALLLTGATGEIPAAGVAAGAVAIETPIRARFLREELYNLLVPTRVSHTPPASQAVDEDSLDKLHVMIVEDNAVNQLVIDSILKTAGIRATVASNGREALTRVEQSPRHWNVIFMDCEMPEMDGYEATRHIRTLERQHNRQRSWIIALSAHASGDYIQKARDAGVDDYLSKPVSRDQVIDAIRRSTLSDGEIVQDTAD</sequence>
<comment type="catalytic activity">
    <reaction evidence="1">
        <text>ATP + protein L-histidine = ADP + protein N-phospho-L-histidine.</text>
        <dbReference type="EC" id="2.7.13.3"/>
    </reaction>
</comment>
<dbReference type="PANTHER" id="PTHR45339:SF5">
    <property type="entry name" value="HISTIDINE KINASE"/>
    <property type="match status" value="1"/>
</dbReference>
<keyword evidence="5" id="KW-0547">Nucleotide-binding</keyword>
<dbReference type="FunFam" id="3.30.565.10:FF:000010">
    <property type="entry name" value="Sensor histidine kinase RcsC"/>
    <property type="match status" value="1"/>
</dbReference>
<dbReference type="InterPro" id="IPR005467">
    <property type="entry name" value="His_kinase_dom"/>
</dbReference>
<protein>
    <recommendedName>
        <fullName evidence="10">Sensory/regulatory protein RpfC</fullName>
        <ecNumber evidence="2">2.7.13.3</ecNumber>
    </recommendedName>
</protein>
<keyword evidence="4" id="KW-0808">Transferase</keyword>
<evidence type="ECO:0000256" key="3">
    <source>
        <dbReference type="ARBA" id="ARBA00022553"/>
    </source>
</evidence>
<evidence type="ECO:0000313" key="15">
    <source>
        <dbReference type="EMBL" id="AJD48760.1"/>
    </source>
</evidence>
<evidence type="ECO:0000256" key="12">
    <source>
        <dbReference type="SAM" id="Phobius"/>
    </source>
</evidence>
<keyword evidence="8" id="KW-0902">Two-component regulatory system</keyword>
<dbReference type="GO" id="GO:0005524">
    <property type="term" value="F:ATP binding"/>
    <property type="evidence" value="ECO:0007669"/>
    <property type="project" value="UniProtKB-KW"/>
</dbReference>
<keyword evidence="16" id="KW-1185">Reference proteome</keyword>
<evidence type="ECO:0000256" key="9">
    <source>
        <dbReference type="ARBA" id="ARBA00064003"/>
    </source>
</evidence>
<dbReference type="CDD" id="cd16922">
    <property type="entry name" value="HATPase_EvgS-ArcB-TorS-like"/>
    <property type="match status" value="1"/>
</dbReference>
<organism evidence="15 16">
    <name type="scientific">Isoalcanivorax pacificus W11-5</name>
    <dbReference type="NCBI Taxonomy" id="391936"/>
    <lineage>
        <taxon>Bacteria</taxon>
        <taxon>Pseudomonadati</taxon>
        <taxon>Pseudomonadota</taxon>
        <taxon>Gammaproteobacteria</taxon>
        <taxon>Oceanospirillales</taxon>
        <taxon>Alcanivoracaceae</taxon>
        <taxon>Isoalcanivorax</taxon>
    </lineage>
</organism>
<feature type="transmembrane region" description="Helical" evidence="12">
    <location>
        <begin position="177"/>
        <end position="199"/>
    </location>
</feature>
<keyword evidence="12" id="KW-0472">Membrane</keyword>
<keyword evidence="7" id="KW-0067">ATP-binding</keyword>
<dbReference type="STRING" id="391936.S7S_11740"/>
<dbReference type="Gene3D" id="1.10.287.130">
    <property type="match status" value="1"/>
</dbReference>
<feature type="transmembrane region" description="Helical" evidence="12">
    <location>
        <begin position="274"/>
        <end position="292"/>
    </location>
</feature>
<dbReference type="Pfam" id="PF00512">
    <property type="entry name" value="HisKA"/>
    <property type="match status" value="1"/>
</dbReference>
<dbReference type="SMART" id="SM00387">
    <property type="entry name" value="HATPase_c"/>
    <property type="match status" value="1"/>
</dbReference>
<dbReference type="GO" id="GO:0000155">
    <property type="term" value="F:phosphorelay sensor kinase activity"/>
    <property type="evidence" value="ECO:0007669"/>
    <property type="project" value="InterPro"/>
</dbReference>
<accession>A0A0B4XPS2</accession>
<evidence type="ECO:0000259" key="14">
    <source>
        <dbReference type="PROSITE" id="PS50110"/>
    </source>
</evidence>
<evidence type="ECO:0000256" key="5">
    <source>
        <dbReference type="ARBA" id="ARBA00022741"/>
    </source>
</evidence>
<dbReference type="SMART" id="SM00388">
    <property type="entry name" value="HisKA"/>
    <property type="match status" value="1"/>
</dbReference>
<feature type="transmembrane region" description="Helical" evidence="12">
    <location>
        <begin position="239"/>
        <end position="262"/>
    </location>
</feature>
<feature type="modified residue" description="4-aspartylphosphate" evidence="11">
    <location>
        <position position="841"/>
    </location>
</feature>
<dbReference type="EC" id="2.7.13.3" evidence="2"/>
<dbReference type="Pfam" id="PF00072">
    <property type="entry name" value="Response_reg"/>
    <property type="match status" value="1"/>
</dbReference>
<dbReference type="SMART" id="SM00448">
    <property type="entry name" value="REC"/>
    <property type="match status" value="1"/>
</dbReference>
<evidence type="ECO:0000259" key="13">
    <source>
        <dbReference type="PROSITE" id="PS50109"/>
    </source>
</evidence>
<dbReference type="CDD" id="cd17546">
    <property type="entry name" value="REC_hyHK_CKI1_RcsC-like"/>
    <property type="match status" value="1"/>
</dbReference>
<dbReference type="InterPro" id="IPR003661">
    <property type="entry name" value="HisK_dim/P_dom"/>
</dbReference>
<dbReference type="SUPFAM" id="SSF55874">
    <property type="entry name" value="ATPase domain of HSP90 chaperone/DNA topoisomerase II/histidine kinase"/>
    <property type="match status" value="1"/>
</dbReference>
<dbReference type="HOGENOM" id="CLU_000445_105_1_6"/>
<dbReference type="Gene3D" id="3.30.565.10">
    <property type="entry name" value="Histidine kinase-like ATPase, C-terminal domain"/>
    <property type="match status" value="1"/>
</dbReference>
<dbReference type="PROSITE" id="PS50109">
    <property type="entry name" value="HIS_KIN"/>
    <property type="match status" value="1"/>
</dbReference>
<reference evidence="15 16" key="1">
    <citation type="journal article" date="2012" name="J. Bacteriol.">
        <title>Genome sequence of an alkane-degrading bacterium, Alcanivorax pacificus type strain W11-5, isolated from deep sea sediment.</title>
        <authorList>
            <person name="Lai Q."/>
            <person name="Shao Z."/>
        </authorList>
    </citation>
    <scope>NUCLEOTIDE SEQUENCE [LARGE SCALE GENOMIC DNA]</scope>
    <source>
        <strain evidence="15 16">W11-5</strain>
    </source>
</reference>
<dbReference type="InterPro" id="IPR003594">
    <property type="entry name" value="HATPase_dom"/>
</dbReference>
<keyword evidence="6" id="KW-0418">Kinase</keyword>
<evidence type="ECO:0000256" key="8">
    <source>
        <dbReference type="ARBA" id="ARBA00023012"/>
    </source>
</evidence>
<feature type="domain" description="Response regulatory" evidence="14">
    <location>
        <begin position="790"/>
        <end position="911"/>
    </location>
</feature>
<keyword evidence="3 11" id="KW-0597">Phosphoprotein</keyword>
<dbReference type="Pfam" id="PF07695">
    <property type="entry name" value="7TMR-DISM_7TM"/>
    <property type="match status" value="1"/>
</dbReference>
<evidence type="ECO:0000313" key="16">
    <source>
        <dbReference type="Proteomes" id="UP000006764"/>
    </source>
</evidence>